<reference evidence="1 2" key="1">
    <citation type="submission" date="2016-10" db="EMBL/GenBank/DDBJ databases">
        <title>Genome sequence of the ascomycete fungus Penicillium subrubescens.</title>
        <authorList>
            <person name="De Vries R.P."/>
            <person name="Peng M."/>
            <person name="Dilokpimol A."/>
            <person name="Hilden K."/>
            <person name="Makela M.R."/>
            <person name="Grigoriev I."/>
            <person name="Riley R."/>
            <person name="Granchi Z."/>
        </authorList>
    </citation>
    <scope>NUCLEOTIDE SEQUENCE [LARGE SCALE GENOMIC DNA]</scope>
    <source>
        <strain evidence="1 2">CBS 132785</strain>
    </source>
</reference>
<comment type="caution">
    <text evidence="1">The sequence shown here is derived from an EMBL/GenBank/DDBJ whole genome shotgun (WGS) entry which is preliminary data.</text>
</comment>
<evidence type="ECO:0000313" key="2">
    <source>
        <dbReference type="Proteomes" id="UP000186955"/>
    </source>
</evidence>
<accession>A0A1Q5UBY1</accession>
<dbReference type="EMBL" id="MNBE01000419">
    <property type="protein sequence ID" value="OKP09986.1"/>
    <property type="molecule type" value="Genomic_DNA"/>
</dbReference>
<proteinExistence type="predicted"/>
<gene>
    <name evidence="1" type="ORF">PENSUB_4608</name>
</gene>
<dbReference type="Proteomes" id="UP000186955">
    <property type="component" value="Unassembled WGS sequence"/>
</dbReference>
<protein>
    <submittedName>
        <fullName evidence="1">Uncharacterized protein</fullName>
    </submittedName>
</protein>
<evidence type="ECO:0000313" key="1">
    <source>
        <dbReference type="EMBL" id="OKP09986.1"/>
    </source>
</evidence>
<name>A0A1Q5UBY1_9EURO</name>
<sequence length="67" mass="7613">MTAYPILRTEFRDKRLVRANRQSLATVSRAPAIYTSKETYLSTGGFIVEKFVITSLTQKMLPDEMLG</sequence>
<dbReference type="AlphaFoldDB" id="A0A1Q5UBY1"/>
<organism evidence="1 2">
    <name type="scientific">Penicillium subrubescens</name>
    <dbReference type="NCBI Taxonomy" id="1316194"/>
    <lineage>
        <taxon>Eukaryota</taxon>
        <taxon>Fungi</taxon>
        <taxon>Dikarya</taxon>
        <taxon>Ascomycota</taxon>
        <taxon>Pezizomycotina</taxon>
        <taxon>Eurotiomycetes</taxon>
        <taxon>Eurotiomycetidae</taxon>
        <taxon>Eurotiales</taxon>
        <taxon>Aspergillaceae</taxon>
        <taxon>Penicillium</taxon>
    </lineage>
</organism>
<keyword evidence="2" id="KW-1185">Reference proteome</keyword>